<dbReference type="EMBL" id="JACHIR010000001">
    <property type="protein sequence ID" value="MBB5896350.1"/>
    <property type="molecule type" value="Genomic_DNA"/>
</dbReference>
<evidence type="ECO:0000256" key="4">
    <source>
        <dbReference type="PIRSR" id="PIRSR000105-1"/>
    </source>
</evidence>
<dbReference type="InterPro" id="IPR006180">
    <property type="entry name" value="3-OHacyl-CoA_DH_CS"/>
</dbReference>
<feature type="site" description="Important for catalytic activity" evidence="4">
    <location>
        <position position="135"/>
    </location>
</feature>
<dbReference type="Pfam" id="PF00725">
    <property type="entry name" value="3HCDH"/>
    <property type="match status" value="1"/>
</dbReference>
<dbReference type="EC" id="1.1.1.157" evidence="8"/>
<evidence type="ECO:0000256" key="5">
    <source>
        <dbReference type="PIRSR" id="PIRSR000105-2"/>
    </source>
</evidence>
<dbReference type="SUPFAM" id="SSF51735">
    <property type="entry name" value="NAD(P)-binding Rossmann-fold domains"/>
    <property type="match status" value="1"/>
</dbReference>
<dbReference type="GO" id="GO:0070403">
    <property type="term" value="F:NAD+ binding"/>
    <property type="evidence" value="ECO:0007669"/>
    <property type="project" value="InterPro"/>
</dbReference>
<evidence type="ECO:0000256" key="2">
    <source>
        <dbReference type="ARBA" id="ARBA00009463"/>
    </source>
</evidence>
<proteinExistence type="inferred from homology"/>
<keyword evidence="3 8" id="KW-0560">Oxidoreductase</keyword>
<dbReference type="GO" id="GO:0008691">
    <property type="term" value="F:3-hydroxybutyryl-CoA dehydrogenase activity"/>
    <property type="evidence" value="ECO:0007669"/>
    <property type="project" value="UniProtKB-EC"/>
</dbReference>
<dbReference type="PANTHER" id="PTHR48075">
    <property type="entry name" value="3-HYDROXYACYL-COA DEHYDROGENASE FAMILY PROTEIN"/>
    <property type="match status" value="1"/>
</dbReference>
<organism evidence="8 9">
    <name type="scientific">Kutzneria kofuensis</name>
    <dbReference type="NCBI Taxonomy" id="103725"/>
    <lineage>
        <taxon>Bacteria</taxon>
        <taxon>Bacillati</taxon>
        <taxon>Actinomycetota</taxon>
        <taxon>Actinomycetes</taxon>
        <taxon>Pseudonocardiales</taxon>
        <taxon>Pseudonocardiaceae</taxon>
        <taxon>Kutzneria</taxon>
    </lineage>
</organism>
<evidence type="ECO:0000259" key="6">
    <source>
        <dbReference type="Pfam" id="PF00725"/>
    </source>
</evidence>
<gene>
    <name evidence="8" type="ORF">BJ998_007546</name>
</gene>
<dbReference type="InterPro" id="IPR036291">
    <property type="entry name" value="NAD(P)-bd_dom_sf"/>
</dbReference>
<dbReference type="Proteomes" id="UP000585638">
    <property type="component" value="Unassembled WGS sequence"/>
</dbReference>
<evidence type="ECO:0000256" key="3">
    <source>
        <dbReference type="ARBA" id="ARBA00023002"/>
    </source>
</evidence>
<comment type="pathway">
    <text evidence="1">Lipid metabolism; butanoate metabolism.</text>
</comment>
<dbReference type="RefSeq" id="WP_184868019.1">
    <property type="nucleotide sequence ID" value="NZ_BAAAWY010000101.1"/>
</dbReference>
<feature type="domain" description="3-hydroxyacyl-CoA dehydrogenase NAD binding" evidence="7">
    <location>
        <begin position="5"/>
        <end position="178"/>
    </location>
</feature>
<feature type="binding site" evidence="5">
    <location>
        <position position="138"/>
    </location>
    <ligand>
        <name>NAD(+)</name>
        <dbReference type="ChEBI" id="CHEBI:57540"/>
    </ligand>
</feature>
<dbReference type="InterPro" id="IPR022694">
    <property type="entry name" value="3-OHacyl-CoA_DH"/>
</dbReference>
<accession>A0A7W9KPQ4</accession>
<dbReference type="PIRSF" id="PIRSF000105">
    <property type="entry name" value="HCDH"/>
    <property type="match status" value="1"/>
</dbReference>
<evidence type="ECO:0000256" key="1">
    <source>
        <dbReference type="ARBA" id="ARBA00005086"/>
    </source>
</evidence>
<dbReference type="AlphaFoldDB" id="A0A7W9KPQ4"/>
<dbReference type="SUPFAM" id="SSF48179">
    <property type="entry name" value="6-phosphogluconate dehydrogenase C-terminal domain-like"/>
    <property type="match status" value="1"/>
</dbReference>
<protein>
    <submittedName>
        <fullName evidence="8">3-hydroxybutyryl-CoA dehydrogenase</fullName>
        <ecNumber evidence="8">1.1.1.157</ecNumber>
    </submittedName>
</protein>
<keyword evidence="9" id="KW-1185">Reference proteome</keyword>
<evidence type="ECO:0000313" key="9">
    <source>
        <dbReference type="Proteomes" id="UP000585638"/>
    </source>
</evidence>
<dbReference type="Gene3D" id="1.10.1040.10">
    <property type="entry name" value="N-(1-d-carboxylethyl)-l-norvaline Dehydrogenase, domain 2"/>
    <property type="match status" value="1"/>
</dbReference>
<dbReference type="Gene3D" id="3.40.50.720">
    <property type="entry name" value="NAD(P)-binding Rossmann-like Domain"/>
    <property type="match status" value="1"/>
</dbReference>
<dbReference type="InterPro" id="IPR013328">
    <property type="entry name" value="6PGD_dom2"/>
</dbReference>
<sequence>MTERIAVIGAGVIGTSVAHALLRAGRPVTLIDRPGHDWSTVRTAIRHHERLARFADRGSKPADLDRLALSTDLADAAGAGFVIENVTEDLEVKTEVYHRLRELGTSAHIAANTSAIPIDTLAAAAPDPARVVGAHFMNPVSATAMVEVVRGPRTSPRTLDAMRSLLDDLGKQAVVVNDAPGFVINRVLMAMVNQAAVLVEQGVAEPHAVDALFKGCLGHAMGPLRTADLIGLDTIVKTLDVLGDAFPDPVFTPAGSLVEMVASGRLGMKSGQGFYDYRTGATDD</sequence>
<name>A0A7W9KPQ4_9PSEU</name>
<reference evidence="8 9" key="1">
    <citation type="submission" date="2020-08" db="EMBL/GenBank/DDBJ databases">
        <title>Sequencing the genomes of 1000 actinobacteria strains.</title>
        <authorList>
            <person name="Klenk H.-P."/>
        </authorList>
    </citation>
    <scope>NUCLEOTIDE SEQUENCE [LARGE SCALE GENOMIC DNA]</scope>
    <source>
        <strain evidence="8 9">DSM 43851</strain>
    </source>
</reference>
<feature type="binding site" evidence="5">
    <location>
        <position position="114"/>
    </location>
    <ligand>
        <name>NAD(+)</name>
        <dbReference type="ChEBI" id="CHEBI:57540"/>
    </ligand>
</feature>
<keyword evidence="5" id="KW-0520">NAD</keyword>
<dbReference type="PANTHER" id="PTHR48075:SF5">
    <property type="entry name" value="3-HYDROXYBUTYRYL-COA DEHYDROGENASE"/>
    <property type="match status" value="1"/>
</dbReference>
<dbReference type="InterPro" id="IPR008927">
    <property type="entry name" value="6-PGluconate_DH-like_C_sf"/>
</dbReference>
<dbReference type="Pfam" id="PF02737">
    <property type="entry name" value="3HCDH_N"/>
    <property type="match status" value="1"/>
</dbReference>
<comment type="similarity">
    <text evidence="2">Belongs to the 3-hydroxyacyl-CoA dehydrogenase family.</text>
</comment>
<feature type="binding site" evidence="5">
    <location>
        <position position="32"/>
    </location>
    <ligand>
        <name>NAD(+)</name>
        <dbReference type="ChEBI" id="CHEBI:57540"/>
    </ligand>
</feature>
<feature type="domain" description="3-hydroxyacyl-CoA dehydrogenase C-terminal" evidence="6">
    <location>
        <begin position="181"/>
        <end position="277"/>
    </location>
</feature>
<evidence type="ECO:0000313" key="8">
    <source>
        <dbReference type="EMBL" id="MBB5896350.1"/>
    </source>
</evidence>
<dbReference type="InterPro" id="IPR006108">
    <property type="entry name" value="3HC_DH_C"/>
</dbReference>
<evidence type="ECO:0000259" key="7">
    <source>
        <dbReference type="Pfam" id="PF02737"/>
    </source>
</evidence>
<feature type="binding site" evidence="5">
    <location>
        <position position="88"/>
    </location>
    <ligand>
        <name>NAD(+)</name>
        <dbReference type="ChEBI" id="CHEBI:57540"/>
    </ligand>
</feature>
<dbReference type="GO" id="GO:0006635">
    <property type="term" value="P:fatty acid beta-oxidation"/>
    <property type="evidence" value="ECO:0007669"/>
    <property type="project" value="TreeGrafter"/>
</dbReference>
<comment type="caution">
    <text evidence="8">The sequence shown here is derived from an EMBL/GenBank/DDBJ whole genome shotgun (WGS) entry which is preliminary data.</text>
</comment>
<feature type="binding site" evidence="5">
    <location>
        <begin position="9"/>
        <end position="14"/>
    </location>
    <ligand>
        <name>NAD(+)</name>
        <dbReference type="ChEBI" id="CHEBI:57540"/>
    </ligand>
</feature>
<dbReference type="PROSITE" id="PS00067">
    <property type="entry name" value="3HCDH"/>
    <property type="match status" value="1"/>
</dbReference>
<feature type="binding site" evidence="5">
    <location>
        <position position="93"/>
    </location>
    <ligand>
        <name>NAD(+)</name>
        <dbReference type="ChEBI" id="CHEBI:57540"/>
    </ligand>
</feature>
<dbReference type="InterPro" id="IPR006176">
    <property type="entry name" value="3-OHacyl-CoA_DH_NAD-bd"/>
</dbReference>
<feature type="binding site" evidence="5">
    <location>
        <position position="269"/>
    </location>
    <ligand>
        <name>NAD(+)</name>
        <dbReference type="ChEBI" id="CHEBI:57540"/>
    </ligand>
</feature>